<dbReference type="PANTHER" id="PTHR23501:SF177">
    <property type="entry name" value="MAJOR FACILITATOR SUPERFAMILY (MFS) PROFILE DOMAIN-CONTAINING PROTEIN-RELATED"/>
    <property type="match status" value="1"/>
</dbReference>
<dbReference type="GO" id="GO:0022857">
    <property type="term" value="F:transmembrane transporter activity"/>
    <property type="evidence" value="ECO:0007669"/>
    <property type="project" value="InterPro"/>
</dbReference>
<gene>
    <name evidence="9" type="ORF">XA68_14387</name>
</gene>
<protein>
    <recommendedName>
        <fullName evidence="8">Major facilitator superfamily (MFS) profile domain-containing protein</fullName>
    </recommendedName>
</protein>
<keyword evidence="2" id="KW-0813">Transport</keyword>
<dbReference type="EMBL" id="LAZP02000035">
    <property type="protein sequence ID" value="PFH62256.1"/>
    <property type="molecule type" value="Genomic_DNA"/>
</dbReference>
<dbReference type="Pfam" id="PF07690">
    <property type="entry name" value="MFS_1"/>
    <property type="match status" value="1"/>
</dbReference>
<evidence type="ECO:0000256" key="3">
    <source>
        <dbReference type="ARBA" id="ARBA00022692"/>
    </source>
</evidence>
<evidence type="ECO:0000313" key="10">
    <source>
        <dbReference type="Proteomes" id="UP000037136"/>
    </source>
</evidence>
<feature type="transmembrane region" description="Helical" evidence="7">
    <location>
        <begin position="481"/>
        <end position="501"/>
    </location>
</feature>
<proteinExistence type="predicted"/>
<dbReference type="InterPro" id="IPR020846">
    <property type="entry name" value="MFS_dom"/>
</dbReference>
<feature type="transmembrane region" description="Helical" evidence="7">
    <location>
        <begin position="305"/>
        <end position="326"/>
    </location>
</feature>
<keyword evidence="10" id="KW-1185">Reference proteome</keyword>
<feature type="compositionally biased region" description="Polar residues" evidence="6">
    <location>
        <begin position="88"/>
        <end position="107"/>
    </location>
</feature>
<dbReference type="InterPro" id="IPR036259">
    <property type="entry name" value="MFS_trans_sf"/>
</dbReference>
<feature type="transmembrane region" description="Helical" evidence="7">
    <location>
        <begin position="373"/>
        <end position="394"/>
    </location>
</feature>
<reference evidence="9 10" key="1">
    <citation type="journal article" date="2015" name="BMC Genomics">
        <title>Gene expression during zombie ant biting behavior reflects the complexity underlying fungal parasitic behavioral manipulation.</title>
        <authorList>
            <person name="de Bekker C."/>
            <person name="Ohm R.A."/>
            <person name="Loreto R.G."/>
            <person name="Sebastian A."/>
            <person name="Albert I."/>
            <person name="Merrow M."/>
            <person name="Brachmann A."/>
            <person name="Hughes D.P."/>
        </authorList>
    </citation>
    <scope>NUCLEOTIDE SEQUENCE [LARGE SCALE GENOMIC DNA]</scope>
    <source>
        <strain evidence="9 10">SC16a</strain>
    </source>
</reference>
<evidence type="ECO:0000256" key="2">
    <source>
        <dbReference type="ARBA" id="ARBA00022448"/>
    </source>
</evidence>
<comment type="subcellular location">
    <subcellularLocation>
        <location evidence="1">Membrane</location>
        <topology evidence="1">Multi-pass membrane protein</topology>
    </subcellularLocation>
</comment>
<organism evidence="9 10">
    <name type="scientific">Ophiocordyceps unilateralis</name>
    <name type="common">Zombie-ant fungus</name>
    <name type="synonym">Torrubia unilateralis</name>
    <dbReference type="NCBI Taxonomy" id="268505"/>
    <lineage>
        <taxon>Eukaryota</taxon>
        <taxon>Fungi</taxon>
        <taxon>Dikarya</taxon>
        <taxon>Ascomycota</taxon>
        <taxon>Pezizomycotina</taxon>
        <taxon>Sordariomycetes</taxon>
        <taxon>Hypocreomycetidae</taxon>
        <taxon>Hypocreales</taxon>
        <taxon>Ophiocordycipitaceae</taxon>
        <taxon>Ophiocordyceps</taxon>
    </lineage>
</organism>
<accession>A0A2A9PN72</accession>
<sequence>MPRPVRNYPREGERERVSRPVSNTWRLSTIGSDELSVFSPLEVTHITALDFVFPSQRMSWRHSFASNSDLPPRFPPRASTVKPAKGQQLGSLSTTSFVDSSITPTDTSARELPPSDDQHSILSWHLSDVARTPATEPEPEYPSGFRHGKSSSPSFPWWHNSIADPPQTIVATAVPAITDEFHGLQDVAWYGAIFFMTAGGFQSTWGKTYKSFPLKMGFLTAIFIFEVGSLICGVASSSSVFIIGRAIAGVGAAGVGSGSYTLVAFIAEPKKRAAYTGLLGAIFGIGSVLGPLLGGVFSSRSTWRWCFYINLPIGLLPLLTIVFFFRPPNTAKPQKAPLKEKLLQMDPLGTCLLMGAIITYLTAVNYGGQIHPWSSSVVIALFVAAFLLSLAFMLCEYWQGDRAIVIPRLFCTRRIGLSAVYSILQSGAFFSMIYYLPLYFQAIRGSDAVISGVQNLPFILAAMLGALGAGIFISSTGMSTLVMVAGAAIGTLGCGLCYTFGMNTSTGTWIGFQIIAGVSLGGALQIPVIVGQVSVQPEDLSSATSMMLCFQTLGGAIWTSAAQSAFVNRMMVVLPSLAPGVDPMRVVATGAGQLRQVFQARQLLGVLAAYLDGIRTAFILSCAAVGAACVLGLFLPWKRLDVVAVRENPGGGG</sequence>
<evidence type="ECO:0000313" key="9">
    <source>
        <dbReference type="EMBL" id="PFH62256.1"/>
    </source>
</evidence>
<keyword evidence="3 7" id="KW-0812">Transmembrane</keyword>
<evidence type="ECO:0000259" key="8">
    <source>
        <dbReference type="PROSITE" id="PS50850"/>
    </source>
</evidence>
<dbReference type="AlphaFoldDB" id="A0A2A9PN72"/>
<feature type="region of interest" description="Disordered" evidence="6">
    <location>
        <begin position="64"/>
        <end position="116"/>
    </location>
</feature>
<feature type="transmembrane region" description="Helical" evidence="7">
    <location>
        <begin position="273"/>
        <end position="293"/>
    </location>
</feature>
<feature type="transmembrane region" description="Helical" evidence="7">
    <location>
        <begin position="507"/>
        <end position="530"/>
    </location>
</feature>
<dbReference type="Gene3D" id="1.20.1250.20">
    <property type="entry name" value="MFS general substrate transporter like domains"/>
    <property type="match status" value="1"/>
</dbReference>
<comment type="caution">
    <text evidence="9">The sequence shown here is derived from an EMBL/GenBank/DDBJ whole genome shotgun (WGS) entry which is preliminary data.</text>
</comment>
<keyword evidence="5 7" id="KW-0472">Membrane</keyword>
<feature type="transmembrane region" description="Helical" evidence="7">
    <location>
        <begin position="415"/>
        <end position="436"/>
    </location>
</feature>
<evidence type="ECO:0000256" key="5">
    <source>
        <dbReference type="ARBA" id="ARBA00023136"/>
    </source>
</evidence>
<reference evidence="9 10" key="2">
    <citation type="journal article" date="2017" name="Sci. Rep.">
        <title>Ant-infecting Ophiocordyceps genomes reveal a high diversity of potential behavioral manipulation genes and a possible major role for enterotoxins.</title>
        <authorList>
            <person name="de Bekker C."/>
            <person name="Ohm R.A."/>
            <person name="Evans H.C."/>
            <person name="Brachmann A."/>
            <person name="Hughes D.P."/>
        </authorList>
    </citation>
    <scope>NUCLEOTIDE SEQUENCE [LARGE SCALE GENOMIC DNA]</scope>
    <source>
        <strain evidence="9 10">SC16a</strain>
    </source>
</reference>
<evidence type="ECO:0000256" key="4">
    <source>
        <dbReference type="ARBA" id="ARBA00022989"/>
    </source>
</evidence>
<evidence type="ECO:0000256" key="1">
    <source>
        <dbReference type="ARBA" id="ARBA00004141"/>
    </source>
</evidence>
<dbReference type="InterPro" id="IPR011701">
    <property type="entry name" value="MFS"/>
</dbReference>
<feature type="domain" description="Major facilitator superfamily (MFS) profile" evidence="8">
    <location>
        <begin position="152"/>
        <end position="640"/>
    </location>
</feature>
<dbReference type="Gene3D" id="1.20.1720.10">
    <property type="entry name" value="Multidrug resistance protein D"/>
    <property type="match status" value="1"/>
</dbReference>
<feature type="transmembrane region" description="Helical" evidence="7">
    <location>
        <begin position="347"/>
        <end position="367"/>
    </location>
</feature>
<feature type="transmembrane region" description="Helical" evidence="7">
    <location>
        <begin position="456"/>
        <end position="474"/>
    </location>
</feature>
<dbReference type="PROSITE" id="PS50850">
    <property type="entry name" value="MFS"/>
    <property type="match status" value="1"/>
</dbReference>
<feature type="transmembrane region" description="Helical" evidence="7">
    <location>
        <begin position="242"/>
        <end position="266"/>
    </location>
</feature>
<dbReference type="GO" id="GO:0005886">
    <property type="term" value="C:plasma membrane"/>
    <property type="evidence" value="ECO:0007669"/>
    <property type="project" value="TreeGrafter"/>
</dbReference>
<dbReference type="PANTHER" id="PTHR23501">
    <property type="entry name" value="MAJOR FACILITATOR SUPERFAMILY"/>
    <property type="match status" value="1"/>
</dbReference>
<keyword evidence="4 7" id="KW-1133">Transmembrane helix</keyword>
<dbReference type="Proteomes" id="UP000037136">
    <property type="component" value="Unassembled WGS sequence"/>
</dbReference>
<feature type="transmembrane region" description="Helical" evidence="7">
    <location>
        <begin position="187"/>
        <end position="205"/>
    </location>
</feature>
<evidence type="ECO:0000256" key="7">
    <source>
        <dbReference type="SAM" id="Phobius"/>
    </source>
</evidence>
<dbReference type="CDD" id="cd17502">
    <property type="entry name" value="MFS_Azr1_MDR_like"/>
    <property type="match status" value="1"/>
</dbReference>
<feature type="transmembrane region" description="Helical" evidence="7">
    <location>
        <begin position="617"/>
        <end position="637"/>
    </location>
</feature>
<evidence type="ECO:0000256" key="6">
    <source>
        <dbReference type="SAM" id="MobiDB-lite"/>
    </source>
</evidence>
<feature type="transmembrane region" description="Helical" evidence="7">
    <location>
        <begin position="217"/>
        <end position="236"/>
    </location>
</feature>
<dbReference type="SUPFAM" id="SSF103473">
    <property type="entry name" value="MFS general substrate transporter"/>
    <property type="match status" value="1"/>
</dbReference>
<dbReference type="OrthoDB" id="10021397at2759"/>
<name>A0A2A9PN72_OPHUN</name>